<feature type="region of interest" description="Disordered" evidence="7">
    <location>
        <begin position="1"/>
        <end position="310"/>
    </location>
</feature>
<evidence type="ECO:0000256" key="4">
    <source>
        <dbReference type="ARBA" id="ARBA00023136"/>
    </source>
</evidence>
<name>A0A8C0MMG2_CANLF</name>
<evidence type="ECO:0000256" key="5">
    <source>
        <dbReference type="ARBA" id="ARBA00038508"/>
    </source>
</evidence>
<keyword evidence="4" id="KW-0472">Membrane</keyword>
<protein>
    <recommendedName>
        <fullName evidence="6">Protein CNPPD1</fullName>
    </recommendedName>
</protein>
<dbReference type="Gene3D" id="1.10.472.10">
    <property type="entry name" value="Cyclin-like"/>
    <property type="match status" value="1"/>
</dbReference>
<dbReference type="GO" id="GO:0019901">
    <property type="term" value="F:protein kinase binding"/>
    <property type="evidence" value="ECO:0007669"/>
    <property type="project" value="InterPro"/>
</dbReference>
<feature type="compositionally biased region" description="Basic residues" evidence="7">
    <location>
        <begin position="34"/>
        <end position="56"/>
    </location>
</feature>
<comment type="similarity">
    <text evidence="5">Belongs to the CNPPD1 family.</text>
</comment>
<dbReference type="CDD" id="cd20557">
    <property type="entry name" value="CYCLIN_ScPCL1-like"/>
    <property type="match status" value="1"/>
</dbReference>
<dbReference type="PANTHER" id="PTHR15615">
    <property type="match status" value="1"/>
</dbReference>
<dbReference type="Ensembl" id="ENSCAFT00030016025.1">
    <property type="protein sequence ID" value="ENSCAFP00030013981.1"/>
    <property type="gene ID" value="ENSCAFG00030008373.1"/>
</dbReference>
<feature type="compositionally biased region" description="Pro residues" evidence="7">
    <location>
        <begin position="57"/>
        <end position="70"/>
    </location>
</feature>
<accession>A0A8C0MMG2</accession>
<evidence type="ECO:0000256" key="2">
    <source>
        <dbReference type="ARBA" id="ARBA00022692"/>
    </source>
</evidence>
<dbReference type="AlphaFoldDB" id="A0A8C0MMG2"/>
<feature type="compositionally biased region" description="Basic and acidic residues" evidence="7">
    <location>
        <begin position="1"/>
        <end position="20"/>
    </location>
</feature>
<dbReference type="Pfam" id="PF08613">
    <property type="entry name" value="Cyclin"/>
    <property type="match status" value="1"/>
</dbReference>
<reference evidence="8" key="1">
    <citation type="submission" date="2019-03" db="EMBL/GenBank/DDBJ databases">
        <authorList>
            <person name="Warren W.C."/>
            <person name="Johnson G.S."/>
        </authorList>
    </citation>
    <scope>NUCLEOTIDE SEQUENCE [LARGE SCALE GENOMIC DNA]</scope>
    <source>
        <strain evidence="8">Basenji</strain>
    </source>
</reference>
<evidence type="ECO:0000256" key="6">
    <source>
        <dbReference type="ARBA" id="ARBA00040808"/>
    </source>
</evidence>
<feature type="compositionally biased region" description="Polar residues" evidence="7">
    <location>
        <begin position="300"/>
        <end position="310"/>
    </location>
</feature>
<reference evidence="8" key="2">
    <citation type="submission" date="2025-08" db="UniProtKB">
        <authorList>
            <consortium name="Ensembl"/>
        </authorList>
    </citation>
    <scope>IDENTIFICATION</scope>
</reference>
<feature type="compositionally biased region" description="Low complexity" evidence="7">
    <location>
        <begin position="231"/>
        <end position="262"/>
    </location>
</feature>
<keyword evidence="2" id="KW-0812">Transmembrane</keyword>
<evidence type="ECO:0000256" key="1">
    <source>
        <dbReference type="ARBA" id="ARBA00004141"/>
    </source>
</evidence>
<dbReference type="InterPro" id="IPR006043">
    <property type="entry name" value="NCS2"/>
</dbReference>
<dbReference type="InterPro" id="IPR013922">
    <property type="entry name" value="Cyclin_PHO80-like"/>
</dbReference>
<dbReference type="GO" id="GO:0016020">
    <property type="term" value="C:membrane"/>
    <property type="evidence" value="ECO:0007669"/>
    <property type="project" value="UniProtKB-SubCell"/>
</dbReference>
<dbReference type="GO" id="GO:0022857">
    <property type="term" value="F:transmembrane transporter activity"/>
    <property type="evidence" value="ECO:0007669"/>
    <property type="project" value="InterPro"/>
</dbReference>
<feature type="compositionally biased region" description="Basic and acidic residues" evidence="7">
    <location>
        <begin position="71"/>
        <end position="85"/>
    </location>
</feature>
<keyword evidence="3" id="KW-1133">Transmembrane helix</keyword>
<feature type="compositionally biased region" description="Basic residues" evidence="7">
    <location>
        <begin position="185"/>
        <end position="197"/>
    </location>
</feature>
<gene>
    <name evidence="8" type="primary">CNPPD1</name>
</gene>
<dbReference type="PANTHER" id="PTHR15615:SF108">
    <property type="entry name" value="PROTEIN CNPPD1"/>
    <property type="match status" value="1"/>
</dbReference>
<sequence length="867" mass="93773">MGEREAPGLTRDPRERDGQPRRGCFPAASVKPQARARTRGTRGTRGSRRSRPRPPARPRGPAPPPPPPPRRLPEEAVERGRRDQAVQRLLPHQQPLRRRQHRLPAAEPQPQRRGQTSHRLGRGRLLLRLAARLPHAQAQTQAQPEAQAQPRAAPRAGAPAAAAAAAARHGPVAAAARAREEPGLRGRRRGRVRRKGAHAAESAAPAAEARHVTAERRARHVTRPNRRESAARACAQAAAGPPAPAQVRGAAAGVASAPGPRRCSALPARGGRGASRQPGFSPLSLPSAGKQTPARDPSDSKTASPSRKSSFLPSLSVTFTASASRSSLQSLPRSNRRLGLRGTLGMSSNKQGNIWQQFVVAHLAFQCLERPRRAAGGGAMDLAGLLRDEEGTFCLTGFQDFTFLPGHQKLSARIRRRLYYGWDWEADCSLEELSSPVADIAVELLQKAAPSPIRRLQKKYVAHVSREACISPCAMMLALVYIERLRHRNPGYLQHVSSSDLFLISMMVASKYLYDEGEEEEVFNDEWGAAGGVAVPTLNALERGFLSAMDWRLYTDPREIFEVLSWLESCVAEQQGRRRGWYTYTDLCVLLEQPAWQLALGSLCQRLAKLSCLLAMAYVSSVALAVASVAVIHQSLGLSCSPSPGPPDLGLVSRTAKTRREQGCMSRSPHHPIQLRSMDLQDALAPLPLSSSPLPPPLPPPQSAVQNPSSHLWASQCGPPPWGLSCLLALQHILVLASLLCASHLLLLQGLPPGELSSSPAQLLASSFFSCGVSTILQIWIGSRLPLVQAPSLEFLVPALVLTQKLPLAIQTPGNSSLVLRRCGGPGCPGLALWNTSLREVSAWGWRVGGLEVMAGRRRFLFPADGD</sequence>
<evidence type="ECO:0000313" key="8">
    <source>
        <dbReference type="Ensembl" id="ENSCAFP00030013981.1"/>
    </source>
</evidence>
<organism evidence="8 9">
    <name type="scientific">Canis lupus familiaris</name>
    <name type="common">Dog</name>
    <name type="synonym">Canis familiaris</name>
    <dbReference type="NCBI Taxonomy" id="9615"/>
    <lineage>
        <taxon>Eukaryota</taxon>
        <taxon>Metazoa</taxon>
        <taxon>Chordata</taxon>
        <taxon>Craniata</taxon>
        <taxon>Vertebrata</taxon>
        <taxon>Euteleostomi</taxon>
        <taxon>Mammalia</taxon>
        <taxon>Eutheria</taxon>
        <taxon>Laurasiatheria</taxon>
        <taxon>Carnivora</taxon>
        <taxon>Caniformia</taxon>
        <taxon>Canidae</taxon>
        <taxon>Canis</taxon>
    </lineage>
</organism>
<feature type="compositionally biased region" description="Low complexity" evidence="7">
    <location>
        <begin position="123"/>
        <end position="176"/>
    </location>
</feature>
<evidence type="ECO:0000313" key="9">
    <source>
        <dbReference type="Proteomes" id="UP000694429"/>
    </source>
</evidence>
<dbReference type="Proteomes" id="UP000694429">
    <property type="component" value="Chromosome 37"/>
</dbReference>
<proteinExistence type="inferred from homology"/>
<evidence type="ECO:0000256" key="3">
    <source>
        <dbReference type="ARBA" id="ARBA00022989"/>
    </source>
</evidence>
<evidence type="ECO:0000256" key="7">
    <source>
        <dbReference type="SAM" id="MobiDB-lite"/>
    </source>
</evidence>
<comment type="subcellular location">
    <subcellularLocation>
        <location evidence="1">Membrane</location>
        <topology evidence="1">Multi-pass membrane protein</topology>
    </subcellularLocation>
</comment>
<dbReference type="Pfam" id="PF00860">
    <property type="entry name" value="Xan_ur_permease"/>
    <property type="match status" value="1"/>
</dbReference>